<evidence type="ECO:0000259" key="7">
    <source>
        <dbReference type="Pfam" id="PF04542"/>
    </source>
</evidence>
<evidence type="ECO:0000313" key="9">
    <source>
        <dbReference type="EMBL" id="MET3682905.1"/>
    </source>
</evidence>
<name>A0ABV2KW31_9BACI</name>
<dbReference type="SUPFAM" id="SSF88946">
    <property type="entry name" value="Sigma2 domain of RNA polymerase sigma factors"/>
    <property type="match status" value="1"/>
</dbReference>
<dbReference type="PROSITE" id="PS01063">
    <property type="entry name" value="SIGMA70_ECF"/>
    <property type="match status" value="1"/>
</dbReference>
<dbReference type="NCBIfam" id="TIGR02937">
    <property type="entry name" value="sigma70-ECF"/>
    <property type="match status" value="1"/>
</dbReference>
<protein>
    <recommendedName>
        <fullName evidence="6">RNA polymerase sigma factor</fullName>
    </recommendedName>
</protein>
<keyword evidence="4 6" id="KW-0238">DNA-binding</keyword>
<evidence type="ECO:0000256" key="3">
    <source>
        <dbReference type="ARBA" id="ARBA00023082"/>
    </source>
</evidence>
<gene>
    <name evidence="9" type="ORF">ABID56_000995</name>
</gene>
<evidence type="ECO:0000256" key="6">
    <source>
        <dbReference type="RuleBase" id="RU000716"/>
    </source>
</evidence>
<proteinExistence type="inferred from homology"/>
<evidence type="ECO:0000256" key="5">
    <source>
        <dbReference type="ARBA" id="ARBA00023163"/>
    </source>
</evidence>
<evidence type="ECO:0000256" key="4">
    <source>
        <dbReference type="ARBA" id="ARBA00023125"/>
    </source>
</evidence>
<dbReference type="InterPro" id="IPR039425">
    <property type="entry name" value="RNA_pol_sigma-70-like"/>
</dbReference>
<dbReference type="InterPro" id="IPR007627">
    <property type="entry name" value="RNA_pol_sigma70_r2"/>
</dbReference>
<dbReference type="Gene3D" id="1.10.10.10">
    <property type="entry name" value="Winged helix-like DNA-binding domain superfamily/Winged helix DNA-binding domain"/>
    <property type="match status" value="1"/>
</dbReference>
<feature type="domain" description="RNA polymerase sigma-70 region 2" evidence="7">
    <location>
        <begin position="11"/>
        <end position="76"/>
    </location>
</feature>
<dbReference type="InterPro" id="IPR013249">
    <property type="entry name" value="RNA_pol_sigma70_r4_t2"/>
</dbReference>
<feature type="domain" description="RNA polymerase sigma factor 70 region 4 type 2" evidence="8">
    <location>
        <begin position="108"/>
        <end position="160"/>
    </location>
</feature>
<comment type="caution">
    <text evidence="9">The sequence shown here is derived from an EMBL/GenBank/DDBJ whole genome shotgun (WGS) entry which is preliminary data.</text>
</comment>
<dbReference type="InterPro" id="IPR013324">
    <property type="entry name" value="RNA_pol_sigma_r3/r4-like"/>
</dbReference>
<dbReference type="PANTHER" id="PTHR43133">
    <property type="entry name" value="RNA POLYMERASE ECF-TYPE SIGMA FACTO"/>
    <property type="match status" value="1"/>
</dbReference>
<dbReference type="RefSeq" id="WP_354219501.1">
    <property type="nucleotide sequence ID" value="NZ_JBEPMX010000003.1"/>
</dbReference>
<dbReference type="InterPro" id="IPR013325">
    <property type="entry name" value="RNA_pol_sigma_r2"/>
</dbReference>
<keyword evidence="2 6" id="KW-0805">Transcription regulation</keyword>
<dbReference type="PANTHER" id="PTHR43133:SF60">
    <property type="entry name" value="RNA POLYMERASE SIGMA FACTOR SIGV"/>
    <property type="match status" value="1"/>
</dbReference>
<evidence type="ECO:0000313" key="10">
    <source>
        <dbReference type="Proteomes" id="UP001549167"/>
    </source>
</evidence>
<evidence type="ECO:0000256" key="1">
    <source>
        <dbReference type="ARBA" id="ARBA00010641"/>
    </source>
</evidence>
<dbReference type="InterPro" id="IPR000838">
    <property type="entry name" value="RNA_pol_sigma70_ECF_CS"/>
</dbReference>
<accession>A0ABV2KW31</accession>
<evidence type="ECO:0000259" key="8">
    <source>
        <dbReference type="Pfam" id="PF08281"/>
    </source>
</evidence>
<dbReference type="EMBL" id="JBEPMX010000003">
    <property type="protein sequence ID" value="MET3682905.1"/>
    <property type="molecule type" value="Genomic_DNA"/>
</dbReference>
<reference evidence="9 10" key="1">
    <citation type="submission" date="2024-06" db="EMBL/GenBank/DDBJ databases">
        <title>Genomic Encyclopedia of Type Strains, Phase IV (KMG-IV): sequencing the most valuable type-strain genomes for metagenomic binning, comparative biology and taxonomic classification.</title>
        <authorList>
            <person name="Goeker M."/>
        </authorList>
    </citation>
    <scope>NUCLEOTIDE SEQUENCE [LARGE SCALE GENOMIC DNA]</scope>
    <source>
        <strain evidence="9 10">DSM 23520</strain>
    </source>
</reference>
<keyword evidence="10" id="KW-1185">Reference proteome</keyword>
<comment type="similarity">
    <text evidence="1 6">Belongs to the sigma-70 factor family. ECF subfamily.</text>
</comment>
<dbReference type="Gene3D" id="1.10.1740.10">
    <property type="match status" value="1"/>
</dbReference>
<dbReference type="InterPro" id="IPR036388">
    <property type="entry name" value="WH-like_DNA-bd_sf"/>
</dbReference>
<keyword evidence="5 6" id="KW-0804">Transcription</keyword>
<dbReference type="SUPFAM" id="SSF88659">
    <property type="entry name" value="Sigma3 and sigma4 domains of RNA polymerase sigma factors"/>
    <property type="match status" value="1"/>
</dbReference>
<dbReference type="CDD" id="cd06171">
    <property type="entry name" value="Sigma70_r4"/>
    <property type="match status" value="1"/>
</dbReference>
<dbReference type="InterPro" id="IPR014284">
    <property type="entry name" value="RNA_pol_sigma-70_dom"/>
</dbReference>
<dbReference type="Pfam" id="PF08281">
    <property type="entry name" value="Sigma70_r4_2"/>
    <property type="match status" value="1"/>
</dbReference>
<sequence length="171" mass="20276">MQKTTLISVWYERYSDELYNFLLYRVGKADVEDLLQEVFIRAYKGLDSFNGDANPKTWLYSIARNISIDEIRRRQRPKWKSMMPFESHHEPKTERTPEHVLELDEEKQAVYQAIQSLKPAFRDVLILRGIKEFSVREAADVLNWTENKVRSTYHRAKQKLADEIGGDPREQ</sequence>
<dbReference type="Proteomes" id="UP001549167">
    <property type="component" value="Unassembled WGS sequence"/>
</dbReference>
<keyword evidence="3 6" id="KW-0731">Sigma factor</keyword>
<evidence type="ECO:0000256" key="2">
    <source>
        <dbReference type="ARBA" id="ARBA00023015"/>
    </source>
</evidence>
<dbReference type="Pfam" id="PF04542">
    <property type="entry name" value="Sigma70_r2"/>
    <property type="match status" value="1"/>
</dbReference>
<organism evidence="9 10">
    <name type="scientific">Alkalibacillus flavidus</name>
    <dbReference type="NCBI Taxonomy" id="546021"/>
    <lineage>
        <taxon>Bacteria</taxon>
        <taxon>Bacillati</taxon>
        <taxon>Bacillota</taxon>
        <taxon>Bacilli</taxon>
        <taxon>Bacillales</taxon>
        <taxon>Bacillaceae</taxon>
        <taxon>Alkalibacillus</taxon>
    </lineage>
</organism>